<dbReference type="Proteomes" id="UP000324222">
    <property type="component" value="Unassembled WGS sequence"/>
</dbReference>
<accession>A0A5B7G6B5</accession>
<comment type="caution">
    <text evidence="2">The sequence shown here is derived from an EMBL/GenBank/DDBJ whole genome shotgun (WGS) entry which is preliminary data.</text>
</comment>
<proteinExistence type="predicted"/>
<feature type="compositionally biased region" description="Polar residues" evidence="1">
    <location>
        <begin position="108"/>
        <end position="117"/>
    </location>
</feature>
<dbReference type="EMBL" id="VSRR010013412">
    <property type="protein sequence ID" value="MPC55760.1"/>
    <property type="molecule type" value="Genomic_DNA"/>
</dbReference>
<protein>
    <submittedName>
        <fullName evidence="2">Uncharacterized protein</fullName>
    </submittedName>
</protein>
<feature type="region of interest" description="Disordered" evidence="1">
    <location>
        <begin position="29"/>
        <end position="79"/>
    </location>
</feature>
<name>A0A5B7G6B5_PORTR</name>
<gene>
    <name evidence="2" type="ORF">E2C01_049705</name>
</gene>
<feature type="compositionally biased region" description="Basic and acidic residues" evidence="1">
    <location>
        <begin position="54"/>
        <end position="70"/>
    </location>
</feature>
<evidence type="ECO:0000256" key="1">
    <source>
        <dbReference type="SAM" id="MobiDB-lite"/>
    </source>
</evidence>
<dbReference type="AlphaFoldDB" id="A0A5B7G6B5"/>
<evidence type="ECO:0000313" key="2">
    <source>
        <dbReference type="EMBL" id="MPC55760.1"/>
    </source>
</evidence>
<organism evidence="2 3">
    <name type="scientific">Portunus trituberculatus</name>
    <name type="common">Swimming crab</name>
    <name type="synonym">Neptunus trituberculatus</name>
    <dbReference type="NCBI Taxonomy" id="210409"/>
    <lineage>
        <taxon>Eukaryota</taxon>
        <taxon>Metazoa</taxon>
        <taxon>Ecdysozoa</taxon>
        <taxon>Arthropoda</taxon>
        <taxon>Crustacea</taxon>
        <taxon>Multicrustacea</taxon>
        <taxon>Malacostraca</taxon>
        <taxon>Eumalacostraca</taxon>
        <taxon>Eucarida</taxon>
        <taxon>Decapoda</taxon>
        <taxon>Pleocyemata</taxon>
        <taxon>Brachyura</taxon>
        <taxon>Eubrachyura</taxon>
        <taxon>Portunoidea</taxon>
        <taxon>Portunidae</taxon>
        <taxon>Portuninae</taxon>
        <taxon>Portunus</taxon>
    </lineage>
</organism>
<keyword evidence="3" id="KW-1185">Reference proteome</keyword>
<reference evidence="2 3" key="1">
    <citation type="submission" date="2019-05" db="EMBL/GenBank/DDBJ databases">
        <title>Another draft genome of Portunus trituberculatus and its Hox gene families provides insights of decapod evolution.</title>
        <authorList>
            <person name="Jeong J.-H."/>
            <person name="Song I."/>
            <person name="Kim S."/>
            <person name="Choi T."/>
            <person name="Kim D."/>
            <person name="Ryu S."/>
            <person name="Kim W."/>
        </authorList>
    </citation>
    <scope>NUCLEOTIDE SEQUENCE [LARGE SCALE GENOMIC DNA]</scope>
    <source>
        <tissue evidence="2">Muscle</tissue>
    </source>
</reference>
<feature type="compositionally biased region" description="Low complexity" evidence="1">
    <location>
        <begin position="96"/>
        <end position="107"/>
    </location>
</feature>
<evidence type="ECO:0000313" key="3">
    <source>
        <dbReference type="Proteomes" id="UP000324222"/>
    </source>
</evidence>
<sequence>MERKLAKTTIKQVQDSMQELDQEVKEVISLGRYSEGGRDTSESENEIPSGRGGNYDHTERRKASFSDKRKSSPSSQQLHKCMEKTLAQLSLFLSSSQGSPFSGFQSPASQVDDSQLGMSGAMQRPG</sequence>
<feature type="region of interest" description="Disordered" evidence="1">
    <location>
        <begin position="96"/>
        <end position="126"/>
    </location>
</feature>